<evidence type="ECO:0000313" key="3">
    <source>
        <dbReference type="Proteomes" id="UP001207116"/>
    </source>
</evidence>
<dbReference type="RefSeq" id="WP_266015019.1">
    <property type="nucleotide sequence ID" value="NZ_JAPFQP010000004.1"/>
</dbReference>
<accession>A0AAE3MMK7</accession>
<feature type="signal peptide" evidence="1">
    <location>
        <begin position="1"/>
        <end position="25"/>
    </location>
</feature>
<evidence type="ECO:0000313" key="2">
    <source>
        <dbReference type="EMBL" id="MCX2720610.1"/>
    </source>
</evidence>
<evidence type="ECO:0000256" key="1">
    <source>
        <dbReference type="SAM" id="SignalP"/>
    </source>
</evidence>
<organism evidence="2 3">
    <name type="scientific">Lentiprolixibacter aurantiacus</name>
    <dbReference type="NCBI Taxonomy" id="2993939"/>
    <lineage>
        <taxon>Bacteria</taxon>
        <taxon>Pseudomonadati</taxon>
        <taxon>Bacteroidota</taxon>
        <taxon>Flavobacteriia</taxon>
        <taxon>Flavobacteriales</taxon>
        <taxon>Flavobacteriaceae</taxon>
        <taxon>Lentiprolixibacter</taxon>
    </lineage>
</organism>
<gene>
    <name evidence="2" type="ORF">OO016_13435</name>
</gene>
<dbReference type="InterPro" id="IPR007433">
    <property type="entry name" value="DUF481"/>
</dbReference>
<name>A0AAE3MMK7_9FLAO</name>
<dbReference type="AlphaFoldDB" id="A0AAE3MMK7"/>
<proteinExistence type="predicted"/>
<reference evidence="2" key="1">
    <citation type="submission" date="2022-11" db="EMBL/GenBank/DDBJ databases">
        <title>The characterization of three novel Bacteroidetes species and genomic analysis of their roles in tidal elemental geochemical cycles.</title>
        <authorList>
            <person name="Ma K.-J."/>
        </authorList>
    </citation>
    <scope>NUCLEOTIDE SEQUENCE</scope>
    <source>
        <strain evidence="2">M415</strain>
    </source>
</reference>
<feature type="chain" id="PRO_5042281873" evidence="1">
    <location>
        <begin position="26"/>
        <end position="341"/>
    </location>
</feature>
<protein>
    <submittedName>
        <fullName evidence="2">DUF481 domain-containing protein</fullName>
    </submittedName>
</protein>
<dbReference type="Proteomes" id="UP001207116">
    <property type="component" value="Unassembled WGS sequence"/>
</dbReference>
<dbReference type="Pfam" id="PF04338">
    <property type="entry name" value="DUF481"/>
    <property type="match status" value="1"/>
</dbReference>
<comment type="caution">
    <text evidence="2">The sequence shown here is derived from an EMBL/GenBank/DDBJ whole genome shotgun (WGS) entry which is preliminary data.</text>
</comment>
<keyword evidence="3" id="KW-1185">Reference proteome</keyword>
<dbReference type="EMBL" id="JAPFQP010000004">
    <property type="protein sequence ID" value="MCX2720610.1"/>
    <property type="molecule type" value="Genomic_DNA"/>
</dbReference>
<keyword evidence="1" id="KW-0732">Signal</keyword>
<sequence>MGVVRRFYFTAIALFVFLHITYSQADSLVLDTDHKEFLVGEIKKMERSVLEIDAPYGDENFKIKWSSIREIYTQSKFVVSIKDRIYRGRLASLPDQKIKIFDNDTIYATCKKDDIVYLNPFKEKFSDRFGAMVEAGFNVTKAQDLRQFSLRSSISYKTDKWTADASYNIIRSSQDNVEPVKRTDGLLNYRRILPKNWYLIGTIATLSNTEQRIDLRANSQLGIGKFILSSNRAYWGVKTGVNNNLERFSDDSSNRNTWEAYLGTEVNLYDIGDLNLSFLYMGYSGLTDTGRYRADINFDAKYDLPLDFFVRMGVSLNYDNQPAENASDTDYIVRTGIGWEW</sequence>